<dbReference type="AlphaFoldDB" id="A0A1T4X1Y5"/>
<dbReference type="InterPro" id="IPR003491">
    <property type="entry name" value="REP-like_C"/>
</dbReference>
<dbReference type="EMBL" id="FUYB01000011">
    <property type="protein sequence ID" value="SKA83499.1"/>
    <property type="molecule type" value="Genomic_DNA"/>
</dbReference>
<evidence type="ECO:0000259" key="1">
    <source>
        <dbReference type="Pfam" id="PF02486"/>
    </source>
</evidence>
<dbReference type="Proteomes" id="UP000190460">
    <property type="component" value="Unassembled WGS sequence"/>
</dbReference>
<keyword evidence="3" id="KW-1185">Reference proteome</keyword>
<dbReference type="Pfam" id="PF02486">
    <property type="entry name" value="Rep_trans"/>
    <property type="match status" value="1"/>
</dbReference>
<proteinExistence type="predicted"/>
<keyword evidence="2" id="KW-0648">Protein biosynthesis</keyword>
<evidence type="ECO:0000313" key="3">
    <source>
        <dbReference type="Proteomes" id="UP000190460"/>
    </source>
</evidence>
<name>A0A1T4X1Y5_9GAMM</name>
<dbReference type="STRING" id="92487.SAMN02745130_02411"/>
<accession>A0A1T4X1Y5</accession>
<gene>
    <name evidence="2" type="ORF">SAMN02745130_02411</name>
</gene>
<sequence length="423" mass="47958">MNRTTIYNTDRPLKTVPAYALATVLGTKPTPYCNTGGYEISKENSKLEKSAFNNQDSITAIDWLRLTTNDLKSYRETMGELTTSLEPGVVAQDDQCTGILEEAGMQVHWTEKGLHGYETSASIKIWRDNDYLTVGHIAYSEGGRNKGGLFELTGVGCKVLQLEYPALWLELYNVLMLAEWRISRVDIALDLSGDYAKEHGYTVPLLFKQAKNEGLFKSDAQRNPLMKQTFNTAGDWSDLACGNMSSEAYDPLKDCPAGLTAYIGNRRGSDDFFRIYEKGKQLLGAMAEPESIDRGWIRIEHEMSRKATGRTIPLDVMLRPDEYFCAGRSRVRFIMEQLRAHRDLQAIQSWQRAQFKREKGLLLSKKVHWARHTYGRLLRTLQDKGFSDAEIIEKLSRTCGLKEFVFDLVEEATPAEMMLKEAA</sequence>
<protein>
    <submittedName>
        <fullName evidence="2">Replication initiation factor</fullName>
    </submittedName>
</protein>
<organism evidence="2 3">
    <name type="scientific">Thiothrix eikelboomii</name>
    <dbReference type="NCBI Taxonomy" id="92487"/>
    <lineage>
        <taxon>Bacteria</taxon>
        <taxon>Pseudomonadati</taxon>
        <taxon>Pseudomonadota</taxon>
        <taxon>Gammaproteobacteria</taxon>
        <taxon>Thiotrichales</taxon>
        <taxon>Thiotrichaceae</taxon>
        <taxon>Thiothrix</taxon>
    </lineage>
</organism>
<feature type="domain" description="Replication initiation protein-like C-terminal" evidence="1">
    <location>
        <begin position="181"/>
        <end position="386"/>
    </location>
</feature>
<dbReference type="OrthoDB" id="9809126at2"/>
<dbReference type="GO" id="GO:0003743">
    <property type="term" value="F:translation initiation factor activity"/>
    <property type="evidence" value="ECO:0007669"/>
    <property type="project" value="UniProtKB-KW"/>
</dbReference>
<keyword evidence="2" id="KW-0396">Initiation factor</keyword>
<dbReference type="RefSeq" id="WP_078922880.1">
    <property type="nucleotide sequence ID" value="NZ_FUYB01000011.1"/>
</dbReference>
<reference evidence="2 3" key="1">
    <citation type="submission" date="2017-02" db="EMBL/GenBank/DDBJ databases">
        <authorList>
            <person name="Peterson S.W."/>
        </authorList>
    </citation>
    <scope>NUCLEOTIDE SEQUENCE [LARGE SCALE GENOMIC DNA]</scope>
    <source>
        <strain evidence="2 3">ATCC 49788</strain>
    </source>
</reference>
<evidence type="ECO:0000313" key="2">
    <source>
        <dbReference type="EMBL" id="SKA83499.1"/>
    </source>
</evidence>